<dbReference type="Gene3D" id="1.10.150.110">
    <property type="entry name" value="DNA polymerase beta, N-terminal domain-like"/>
    <property type="match status" value="1"/>
</dbReference>
<dbReference type="Gene3D" id="3.30.210.10">
    <property type="entry name" value="DNA polymerase, thumb domain"/>
    <property type="match status" value="1"/>
</dbReference>
<dbReference type="SUPFAM" id="SSF47802">
    <property type="entry name" value="DNA polymerase beta, N-terminal domain-like"/>
    <property type="match status" value="1"/>
</dbReference>
<dbReference type="OrthoDB" id="205514at2759"/>
<keyword evidence="12" id="KW-1185">Reference proteome</keyword>
<dbReference type="SMART" id="SM00483">
    <property type="entry name" value="POLXc"/>
    <property type="match status" value="1"/>
</dbReference>
<dbReference type="Proteomes" id="UP000800092">
    <property type="component" value="Unassembled WGS sequence"/>
</dbReference>
<keyword evidence="6" id="KW-0239">DNA-directed DNA polymerase</keyword>
<dbReference type="GO" id="GO:0003887">
    <property type="term" value="F:DNA-directed DNA polymerase activity"/>
    <property type="evidence" value="ECO:0007669"/>
    <property type="project" value="UniProtKB-KW"/>
</dbReference>
<dbReference type="SUPFAM" id="SSF81301">
    <property type="entry name" value="Nucleotidyltransferase"/>
    <property type="match status" value="1"/>
</dbReference>
<dbReference type="InterPro" id="IPR027421">
    <property type="entry name" value="DNA_pol_lamdba_lyase_dom_sf"/>
</dbReference>
<dbReference type="InterPro" id="IPR002054">
    <property type="entry name" value="DNA-dir_DNA_pol_X"/>
</dbReference>
<keyword evidence="4" id="KW-0548">Nucleotidyltransferase</keyword>
<dbReference type="Gene3D" id="1.10.150.20">
    <property type="entry name" value="5' to 3' exonuclease, C-terminal subdomain"/>
    <property type="match status" value="1"/>
</dbReference>
<gene>
    <name evidence="11" type="ORF">EV356DRAFT_524460</name>
</gene>
<dbReference type="GO" id="GO:0006303">
    <property type="term" value="P:double-strand break repair via nonhomologous end joining"/>
    <property type="evidence" value="ECO:0007669"/>
    <property type="project" value="TreeGrafter"/>
</dbReference>
<feature type="region of interest" description="Disordered" evidence="9">
    <location>
        <begin position="131"/>
        <end position="199"/>
    </location>
</feature>
<keyword evidence="5" id="KW-0227">DNA damage</keyword>
<evidence type="ECO:0000256" key="1">
    <source>
        <dbReference type="ARBA" id="ARBA00008323"/>
    </source>
</evidence>
<dbReference type="InterPro" id="IPR029398">
    <property type="entry name" value="PolB_thumb"/>
</dbReference>
<dbReference type="PROSITE" id="PS50172">
    <property type="entry name" value="BRCT"/>
    <property type="match status" value="1"/>
</dbReference>
<evidence type="ECO:0000256" key="2">
    <source>
        <dbReference type="ARBA" id="ARBA00012417"/>
    </source>
</evidence>
<dbReference type="InterPro" id="IPR037160">
    <property type="entry name" value="DNA_Pol_thumb_sf"/>
</dbReference>
<dbReference type="CDD" id="cd00141">
    <property type="entry name" value="NT_POLXc"/>
    <property type="match status" value="1"/>
</dbReference>
<dbReference type="GO" id="GO:0005634">
    <property type="term" value="C:nucleus"/>
    <property type="evidence" value="ECO:0007669"/>
    <property type="project" value="TreeGrafter"/>
</dbReference>
<dbReference type="GO" id="GO:0003677">
    <property type="term" value="F:DNA binding"/>
    <property type="evidence" value="ECO:0007669"/>
    <property type="project" value="InterPro"/>
</dbReference>
<dbReference type="SUPFAM" id="SSF81585">
    <property type="entry name" value="PsbU/PolX domain-like"/>
    <property type="match status" value="1"/>
</dbReference>
<evidence type="ECO:0000256" key="5">
    <source>
        <dbReference type="ARBA" id="ARBA00022763"/>
    </source>
</evidence>
<dbReference type="Pfam" id="PF10391">
    <property type="entry name" value="DNA_pol_lambd_f"/>
    <property type="match status" value="1"/>
</dbReference>
<feature type="compositionally biased region" description="Basic and acidic residues" evidence="9">
    <location>
        <begin position="135"/>
        <end position="149"/>
    </location>
</feature>
<reference evidence="11" key="1">
    <citation type="journal article" date="2020" name="Stud. Mycol.">
        <title>101 Dothideomycetes genomes: a test case for predicting lifestyles and emergence of pathogens.</title>
        <authorList>
            <person name="Haridas S."/>
            <person name="Albert R."/>
            <person name="Binder M."/>
            <person name="Bloem J."/>
            <person name="Labutti K."/>
            <person name="Salamov A."/>
            <person name="Andreopoulos B."/>
            <person name="Baker S."/>
            <person name="Barry K."/>
            <person name="Bills G."/>
            <person name="Bluhm B."/>
            <person name="Cannon C."/>
            <person name="Castanera R."/>
            <person name="Culley D."/>
            <person name="Daum C."/>
            <person name="Ezra D."/>
            <person name="Gonzalez J."/>
            <person name="Henrissat B."/>
            <person name="Kuo A."/>
            <person name="Liang C."/>
            <person name="Lipzen A."/>
            <person name="Lutzoni F."/>
            <person name="Magnuson J."/>
            <person name="Mondo S."/>
            <person name="Nolan M."/>
            <person name="Ohm R."/>
            <person name="Pangilinan J."/>
            <person name="Park H.-J."/>
            <person name="Ramirez L."/>
            <person name="Alfaro M."/>
            <person name="Sun H."/>
            <person name="Tritt A."/>
            <person name="Yoshinaga Y."/>
            <person name="Zwiers L.-H."/>
            <person name="Turgeon B."/>
            <person name="Goodwin S."/>
            <person name="Spatafora J."/>
            <person name="Crous P."/>
            <person name="Grigoriev I."/>
        </authorList>
    </citation>
    <scope>NUCLEOTIDE SEQUENCE</scope>
    <source>
        <strain evidence="11">Tuck. ex Michener</strain>
    </source>
</reference>
<dbReference type="InterPro" id="IPR001357">
    <property type="entry name" value="BRCT_dom"/>
</dbReference>
<dbReference type="EMBL" id="ML991806">
    <property type="protein sequence ID" value="KAF2233485.1"/>
    <property type="molecule type" value="Genomic_DNA"/>
</dbReference>
<dbReference type="Gene3D" id="3.30.460.10">
    <property type="entry name" value="Beta Polymerase, domain 2"/>
    <property type="match status" value="1"/>
</dbReference>
<dbReference type="PRINTS" id="PR00870">
    <property type="entry name" value="DNAPOLXBETA"/>
</dbReference>
<evidence type="ECO:0000256" key="6">
    <source>
        <dbReference type="ARBA" id="ARBA00022932"/>
    </source>
</evidence>
<evidence type="ECO:0000259" key="10">
    <source>
        <dbReference type="PROSITE" id="PS50172"/>
    </source>
</evidence>
<accession>A0A6A6H657</accession>
<dbReference type="Pfam" id="PF14716">
    <property type="entry name" value="HHH_8"/>
    <property type="match status" value="1"/>
</dbReference>
<evidence type="ECO:0000256" key="3">
    <source>
        <dbReference type="ARBA" id="ARBA00022679"/>
    </source>
</evidence>
<comment type="similarity">
    <text evidence="1">Belongs to the DNA polymerase type-X family.</text>
</comment>
<dbReference type="InterPro" id="IPR022312">
    <property type="entry name" value="DNA_pol_X"/>
</dbReference>
<dbReference type="FunFam" id="3.30.210.10:FF:000005">
    <property type="entry name" value="DNA polymerase IV"/>
    <property type="match status" value="1"/>
</dbReference>
<dbReference type="PANTHER" id="PTHR11276:SF29">
    <property type="entry name" value="DNA POLYMERASE TYPE-X FAMILY PROTEIN POL4"/>
    <property type="match status" value="1"/>
</dbReference>
<name>A0A6A6H657_VIRVR</name>
<keyword evidence="3 11" id="KW-0808">Transferase</keyword>
<feature type="compositionally biased region" description="Polar residues" evidence="9">
    <location>
        <begin position="294"/>
        <end position="306"/>
    </location>
</feature>
<evidence type="ECO:0000256" key="7">
    <source>
        <dbReference type="ARBA" id="ARBA00023204"/>
    </source>
</evidence>
<dbReference type="PANTHER" id="PTHR11276">
    <property type="entry name" value="DNA POLYMERASE TYPE-X FAMILY MEMBER"/>
    <property type="match status" value="1"/>
</dbReference>
<organism evidence="11 12">
    <name type="scientific">Viridothelium virens</name>
    <name type="common">Speckled blister lichen</name>
    <name type="synonym">Trypethelium virens</name>
    <dbReference type="NCBI Taxonomy" id="1048519"/>
    <lineage>
        <taxon>Eukaryota</taxon>
        <taxon>Fungi</taxon>
        <taxon>Dikarya</taxon>
        <taxon>Ascomycota</taxon>
        <taxon>Pezizomycotina</taxon>
        <taxon>Dothideomycetes</taxon>
        <taxon>Dothideomycetes incertae sedis</taxon>
        <taxon>Trypetheliales</taxon>
        <taxon>Trypetheliaceae</taxon>
        <taxon>Viridothelium</taxon>
    </lineage>
</organism>
<comment type="catalytic activity">
    <reaction evidence="8">
        <text>DNA(n) + a 2'-deoxyribonucleoside 5'-triphosphate = DNA(n+1) + diphosphate</text>
        <dbReference type="Rhea" id="RHEA:22508"/>
        <dbReference type="Rhea" id="RHEA-COMP:17339"/>
        <dbReference type="Rhea" id="RHEA-COMP:17340"/>
        <dbReference type="ChEBI" id="CHEBI:33019"/>
        <dbReference type="ChEBI" id="CHEBI:61560"/>
        <dbReference type="ChEBI" id="CHEBI:173112"/>
        <dbReference type="EC" id="2.7.7.7"/>
    </reaction>
</comment>
<dbReference type="InterPro" id="IPR043519">
    <property type="entry name" value="NT_sf"/>
</dbReference>
<evidence type="ECO:0000256" key="8">
    <source>
        <dbReference type="ARBA" id="ARBA00049244"/>
    </source>
</evidence>
<dbReference type="Pfam" id="PF14792">
    <property type="entry name" value="DNA_pol_B_palm"/>
    <property type="match status" value="1"/>
</dbReference>
<evidence type="ECO:0000256" key="9">
    <source>
        <dbReference type="SAM" id="MobiDB-lite"/>
    </source>
</evidence>
<dbReference type="AlphaFoldDB" id="A0A6A6H657"/>
<dbReference type="InterPro" id="IPR010996">
    <property type="entry name" value="HHH_MUS81"/>
</dbReference>
<dbReference type="PRINTS" id="PR00869">
    <property type="entry name" value="DNAPOLX"/>
</dbReference>
<keyword evidence="7" id="KW-0234">DNA repair</keyword>
<protein>
    <recommendedName>
        <fullName evidence="2">DNA-directed DNA polymerase</fullName>
        <ecNumber evidence="2">2.7.7.7</ecNumber>
    </recommendedName>
</protein>
<dbReference type="PROSITE" id="PS00522">
    <property type="entry name" value="DNA_POLYMERASE_X"/>
    <property type="match status" value="1"/>
</dbReference>
<feature type="region of interest" description="Disordered" evidence="9">
    <location>
        <begin position="286"/>
        <end position="308"/>
    </location>
</feature>
<feature type="domain" description="BRCT" evidence="10">
    <location>
        <begin position="202"/>
        <end position="234"/>
    </location>
</feature>
<dbReference type="FunFam" id="1.10.150.110:FF:000005">
    <property type="entry name" value="DNA polymerase POL4"/>
    <property type="match status" value="1"/>
</dbReference>
<dbReference type="Pfam" id="PF14791">
    <property type="entry name" value="DNA_pol_B_thumb"/>
    <property type="match status" value="1"/>
</dbReference>
<dbReference type="InterPro" id="IPR018944">
    <property type="entry name" value="DNA_pol_lambd_fingers_domain"/>
</dbReference>
<proteinExistence type="inferred from homology"/>
<evidence type="ECO:0000256" key="4">
    <source>
        <dbReference type="ARBA" id="ARBA00022695"/>
    </source>
</evidence>
<dbReference type="EC" id="2.7.7.7" evidence="2"/>
<sequence>MTDESSVAESQGYQNTLDFADFPPIFVLPTHMNENDVESLVDKLERLQAPHTYDVAEAKLILGRVTKKRRAEYELRCRKLWTKEVEKDAFDIDSRMDVLDQPPKRRKTENSMSKIGDTDVAIVIEDSSTESEIEVEVRAQQEPTTREPVLRASPAVDDSSTESEQGEEPISEPMKGSSDARSSTPNPASKAAQAISPPRLAVEDLSDTVKVIKTEWLDDSLRSKHFLPLDSYMIYEGRPIARPANAIPPYPQDQPKPVNEADIPEANKAILERAKADMEAKLAKRNGGRFGPKQQFQDKTFSSSTQSDRHRAGQLATQATQLLHQTTSEHDSGDSSELPEMPDWVKQNLKYACERSTPSDPPNQAFIAELKKIRLARLLTADEIGVRAYSTSIASLAAYPHRLTSPREILQLPGCDTKIANLWVEYRNSEQGALSAATDAEHDPTLRVLRLFHDIWGVGATTAREFHYDRGWRDLDDVVEYGWQMLNREQQIGVKFYAELLQPIPRDEVAAIASVVHAHGVRVRDDRVQSLVVGGYRRGKEGSGDVDVILSHPEPRQTLRLAHDVVASLEGEGWVTHTLQVRLTNSQRGQSTLPFRTAGGGHGFDSLDKALVMWQDPEWPGKAEELAKDSRAKNPNLHRRVDIIVSPWRTVGCAVMGWSGGTTFQRDLRRYAKNVKGWKFDSSGVRDRRSGRVVDLEGKDGVAESMEEAERKVFEGLGLVYREPWERCTG</sequence>
<evidence type="ECO:0000313" key="12">
    <source>
        <dbReference type="Proteomes" id="UP000800092"/>
    </source>
</evidence>
<dbReference type="InterPro" id="IPR002008">
    <property type="entry name" value="DNA_pol_X_beta-like"/>
</dbReference>
<dbReference type="InterPro" id="IPR019843">
    <property type="entry name" value="DNA_pol-X_BS"/>
</dbReference>
<dbReference type="InterPro" id="IPR028207">
    <property type="entry name" value="DNA_pol_B_palm_palm"/>
</dbReference>
<feature type="compositionally biased region" description="Acidic residues" evidence="9">
    <location>
        <begin position="159"/>
        <end position="170"/>
    </location>
</feature>
<evidence type="ECO:0000313" key="11">
    <source>
        <dbReference type="EMBL" id="KAF2233485.1"/>
    </source>
</evidence>